<evidence type="ECO:0000256" key="5">
    <source>
        <dbReference type="ARBA" id="ARBA00022723"/>
    </source>
</evidence>
<dbReference type="InterPro" id="IPR006045">
    <property type="entry name" value="Cupin_1"/>
</dbReference>
<keyword evidence="12" id="KW-1185">Reference proteome</keyword>
<dbReference type="GO" id="GO:0030145">
    <property type="term" value="F:manganese ion binding"/>
    <property type="evidence" value="ECO:0007669"/>
    <property type="project" value="UniProtKB-UniRule"/>
</dbReference>
<accession>A0AAW1GIX5</accession>
<dbReference type="AlphaFoldDB" id="A0AAW1GIX5"/>
<feature type="binding site" evidence="8">
    <location>
        <position position="118"/>
    </location>
    <ligand>
        <name>Mn(2+)</name>
        <dbReference type="ChEBI" id="CHEBI:29035"/>
    </ligand>
</feature>
<proteinExistence type="inferred from homology"/>
<dbReference type="SUPFAM" id="SSF51182">
    <property type="entry name" value="RmlC-like cupins"/>
    <property type="match status" value="1"/>
</dbReference>
<feature type="binding site" evidence="8">
    <location>
        <position position="112"/>
    </location>
    <ligand>
        <name>Mn(2+)</name>
        <dbReference type="ChEBI" id="CHEBI:29035"/>
    </ligand>
</feature>
<evidence type="ECO:0000256" key="4">
    <source>
        <dbReference type="ARBA" id="ARBA00022525"/>
    </source>
</evidence>
<feature type="binding site" evidence="7">
    <location>
        <position position="114"/>
    </location>
    <ligand>
        <name>oxalate</name>
        <dbReference type="ChEBI" id="CHEBI:30623"/>
    </ligand>
</feature>
<evidence type="ECO:0000256" key="6">
    <source>
        <dbReference type="ARBA" id="ARBA00023211"/>
    </source>
</evidence>
<evidence type="ECO:0000256" key="1">
    <source>
        <dbReference type="ARBA" id="ARBA00004271"/>
    </source>
</evidence>
<feature type="binding site" evidence="7">
    <location>
        <position position="118"/>
    </location>
    <ligand>
        <name>oxalate</name>
        <dbReference type="ChEBI" id="CHEBI:30623"/>
    </ligand>
</feature>
<evidence type="ECO:0000259" key="10">
    <source>
        <dbReference type="SMART" id="SM00835"/>
    </source>
</evidence>
<dbReference type="InterPro" id="IPR011051">
    <property type="entry name" value="RmlC_Cupin_sf"/>
</dbReference>
<evidence type="ECO:0000256" key="2">
    <source>
        <dbReference type="ARBA" id="ARBA00007456"/>
    </source>
</evidence>
<dbReference type="PRINTS" id="PR00325">
    <property type="entry name" value="GERMIN"/>
</dbReference>
<evidence type="ECO:0000313" key="12">
    <source>
        <dbReference type="Proteomes" id="UP001443914"/>
    </source>
</evidence>
<gene>
    <name evidence="11" type="ORF">RND81_14G075400</name>
</gene>
<sequence>MYRTKLAKQKTRLIKPQTKHLPKQGKNPKSLVQRFCPFFSLPYGPTGYACKDPAKLTTDDFTYSGLRVPGNTSNAFKFGPNPAFAAQFPALNGLGLSIARADIGVGGAVPIHTHRVAELAILIEGTIVAGFIDTNSRAFYKKMEVGDMFIFPPTLEHFQVNVGNTTAVAYAAFASENPGFQGVSSALFKNDLPTDIVQKITLLDAAQIKKLKAGFGGTN</sequence>
<keyword evidence="5 7" id="KW-0479">Metal-binding</keyword>
<evidence type="ECO:0000256" key="7">
    <source>
        <dbReference type="PIRSR" id="PIRSR601929-1"/>
    </source>
</evidence>
<comment type="similarity">
    <text evidence="2 9">Belongs to the germin family.</text>
</comment>
<keyword evidence="3 9" id="KW-0052">Apoplast</keyword>
<comment type="caution">
    <text evidence="11">The sequence shown here is derived from an EMBL/GenBank/DDBJ whole genome shotgun (WGS) entry which is preliminary data.</text>
</comment>
<evidence type="ECO:0000313" key="11">
    <source>
        <dbReference type="EMBL" id="KAK9664893.1"/>
    </source>
</evidence>
<dbReference type="GO" id="GO:0048046">
    <property type="term" value="C:apoplast"/>
    <property type="evidence" value="ECO:0007669"/>
    <property type="project" value="UniProtKB-SubCell"/>
</dbReference>
<dbReference type="Gene3D" id="2.60.120.10">
    <property type="entry name" value="Jelly Rolls"/>
    <property type="match status" value="1"/>
</dbReference>
<dbReference type="PANTHER" id="PTHR31238">
    <property type="entry name" value="GERMIN-LIKE PROTEIN SUBFAMILY 3 MEMBER 3"/>
    <property type="match status" value="1"/>
</dbReference>
<dbReference type="SMART" id="SM00835">
    <property type="entry name" value="Cupin_1"/>
    <property type="match status" value="1"/>
</dbReference>
<evidence type="ECO:0000256" key="9">
    <source>
        <dbReference type="RuleBase" id="RU366015"/>
    </source>
</evidence>
<dbReference type="InterPro" id="IPR014710">
    <property type="entry name" value="RmlC-like_jellyroll"/>
</dbReference>
<keyword evidence="6 7" id="KW-0464">Manganese</keyword>
<dbReference type="CDD" id="cd02241">
    <property type="entry name" value="cupin_OxOx"/>
    <property type="match status" value="1"/>
</dbReference>
<comment type="subcellular location">
    <subcellularLocation>
        <location evidence="1 9">Secreted</location>
        <location evidence="1 9">Extracellular space</location>
        <location evidence="1 9">Apoplast</location>
    </subcellularLocation>
</comment>
<evidence type="ECO:0000256" key="3">
    <source>
        <dbReference type="ARBA" id="ARBA00022523"/>
    </source>
</evidence>
<evidence type="ECO:0000256" key="8">
    <source>
        <dbReference type="PIRSR" id="PIRSR601929-2"/>
    </source>
</evidence>
<organism evidence="11 12">
    <name type="scientific">Saponaria officinalis</name>
    <name type="common">Common soapwort</name>
    <name type="synonym">Lychnis saponaria</name>
    <dbReference type="NCBI Taxonomy" id="3572"/>
    <lineage>
        <taxon>Eukaryota</taxon>
        <taxon>Viridiplantae</taxon>
        <taxon>Streptophyta</taxon>
        <taxon>Embryophyta</taxon>
        <taxon>Tracheophyta</taxon>
        <taxon>Spermatophyta</taxon>
        <taxon>Magnoliopsida</taxon>
        <taxon>eudicotyledons</taxon>
        <taxon>Gunneridae</taxon>
        <taxon>Pentapetalae</taxon>
        <taxon>Caryophyllales</taxon>
        <taxon>Caryophyllaceae</taxon>
        <taxon>Caryophylleae</taxon>
        <taxon>Saponaria</taxon>
    </lineage>
</organism>
<keyword evidence="4 9" id="KW-0964">Secreted</keyword>
<dbReference type="Pfam" id="PF00190">
    <property type="entry name" value="Cupin_1"/>
    <property type="match status" value="1"/>
</dbReference>
<feature type="binding site" evidence="8">
    <location>
        <position position="157"/>
    </location>
    <ligand>
        <name>Mn(2+)</name>
        <dbReference type="ChEBI" id="CHEBI:29035"/>
    </ligand>
</feature>
<dbReference type="Proteomes" id="UP001443914">
    <property type="component" value="Unassembled WGS sequence"/>
</dbReference>
<reference evidence="11" key="1">
    <citation type="submission" date="2024-03" db="EMBL/GenBank/DDBJ databases">
        <title>WGS assembly of Saponaria officinalis var. Norfolk2.</title>
        <authorList>
            <person name="Jenkins J."/>
            <person name="Shu S."/>
            <person name="Grimwood J."/>
            <person name="Barry K."/>
            <person name="Goodstein D."/>
            <person name="Schmutz J."/>
            <person name="Leebens-Mack J."/>
            <person name="Osbourn A."/>
        </authorList>
    </citation>
    <scope>NUCLEOTIDE SEQUENCE [LARGE SCALE GENOMIC DNA]</scope>
    <source>
        <strain evidence="11">JIC</strain>
    </source>
</reference>
<feature type="domain" description="Cupin type-1" evidence="10">
    <location>
        <begin position="64"/>
        <end position="209"/>
    </location>
</feature>
<dbReference type="EMBL" id="JBDFQZ010000014">
    <property type="protein sequence ID" value="KAK9664893.1"/>
    <property type="molecule type" value="Genomic_DNA"/>
</dbReference>
<dbReference type="InterPro" id="IPR001929">
    <property type="entry name" value="Germin"/>
</dbReference>
<feature type="binding site" evidence="8">
    <location>
        <position position="114"/>
    </location>
    <ligand>
        <name>Mn(2+)</name>
        <dbReference type="ChEBI" id="CHEBI:29035"/>
    </ligand>
</feature>
<name>A0AAW1GIX5_SAPOF</name>
<protein>
    <recommendedName>
        <fullName evidence="9">Germin-like protein</fullName>
    </recommendedName>
</protein>